<accession>A0A3Q7IVS7</accession>
<protein>
    <submittedName>
        <fullName evidence="1">Uncharacterized protein</fullName>
    </submittedName>
</protein>
<dbReference type="EnsemblPlants" id="Solyc09g015617.1.1">
    <property type="protein sequence ID" value="Solyc09g015617.1.1"/>
    <property type="gene ID" value="Solyc09g015617.1"/>
</dbReference>
<evidence type="ECO:0000313" key="2">
    <source>
        <dbReference type="Proteomes" id="UP000004994"/>
    </source>
</evidence>
<dbReference type="STRING" id="4081.A0A3Q7IVS7"/>
<dbReference type="Proteomes" id="UP000004994">
    <property type="component" value="Chromosome 9"/>
</dbReference>
<reference evidence="1" key="1">
    <citation type="journal article" date="2012" name="Nature">
        <title>The tomato genome sequence provides insights into fleshy fruit evolution.</title>
        <authorList>
            <consortium name="Tomato Genome Consortium"/>
        </authorList>
    </citation>
    <scope>NUCLEOTIDE SEQUENCE [LARGE SCALE GENOMIC DNA]</scope>
    <source>
        <strain evidence="1">cv. Heinz 1706</strain>
    </source>
</reference>
<organism evidence="1">
    <name type="scientific">Solanum lycopersicum</name>
    <name type="common">Tomato</name>
    <name type="synonym">Lycopersicon esculentum</name>
    <dbReference type="NCBI Taxonomy" id="4081"/>
    <lineage>
        <taxon>Eukaryota</taxon>
        <taxon>Viridiplantae</taxon>
        <taxon>Streptophyta</taxon>
        <taxon>Embryophyta</taxon>
        <taxon>Tracheophyta</taxon>
        <taxon>Spermatophyta</taxon>
        <taxon>Magnoliopsida</taxon>
        <taxon>eudicotyledons</taxon>
        <taxon>Gunneridae</taxon>
        <taxon>Pentapetalae</taxon>
        <taxon>asterids</taxon>
        <taxon>lamiids</taxon>
        <taxon>Solanales</taxon>
        <taxon>Solanaceae</taxon>
        <taxon>Solanoideae</taxon>
        <taxon>Solaneae</taxon>
        <taxon>Solanum</taxon>
        <taxon>Solanum subgen. Lycopersicon</taxon>
    </lineage>
</organism>
<name>A0A3Q7IVS7_SOLLC</name>
<sequence>MVLRPTCMVYPPLASQSQANWKLEGQSTKQCSTSSNECLTTFIMTEDTVIISNVTGFFSPAETHPLDAICFEAFAEQKDRLLNATNIWNLSVSYNKLCFEAVNSGAKDLPFSR</sequence>
<evidence type="ECO:0000313" key="1">
    <source>
        <dbReference type="EnsemblPlants" id="Solyc09g015617.1.1"/>
    </source>
</evidence>
<reference evidence="1" key="2">
    <citation type="submission" date="2019-01" db="UniProtKB">
        <authorList>
            <consortium name="EnsemblPlants"/>
        </authorList>
    </citation>
    <scope>IDENTIFICATION</scope>
    <source>
        <strain evidence="1">cv. Heinz 1706</strain>
    </source>
</reference>
<proteinExistence type="predicted"/>
<dbReference type="AlphaFoldDB" id="A0A3Q7IVS7"/>
<keyword evidence="2" id="KW-1185">Reference proteome</keyword>
<dbReference type="Gramene" id="Solyc09g015617.1.1">
    <property type="protein sequence ID" value="Solyc09g015617.1.1"/>
    <property type="gene ID" value="Solyc09g015617.1"/>
</dbReference>
<dbReference type="InParanoid" id="A0A3Q7IVS7"/>
<dbReference type="PaxDb" id="4081-Solyc09g015630.1.1"/>